<dbReference type="AlphaFoldDB" id="A0A6N2V1M2"/>
<sequence length="91" mass="10318">MKKLKNICLTIIIVLAALWGTMFLTDYFRCSSFEEPIFVVQKDIIDESGSGTYQGLGYTVEIEKYNHEVYGKGILSIDMKLFGKRIISAIT</sequence>
<accession>A0A6N2V1M2</accession>
<dbReference type="RefSeq" id="WP_003021247.1">
    <property type="nucleotide sequence ID" value="NZ_CACRSY010000014.1"/>
</dbReference>
<dbReference type="EMBL" id="CACRSY010000014">
    <property type="protein sequence ID" value="VYT24354.1"/>
    <property type="molecule type" value="Genomic_DNA"/>
</dbReference>
<evidence type="ECO:0000313" key="1">
    <source>
        <dbReference type="EMBL" id="VYT24354.1"/>
    </source>
</evidence>
<proteinExistence type="predicted"/>
<protein>
    <submittedName>
        <fullName evidence="1">Uncharacterized protein</fullName>
    </submittedName>
</protein>
<organism evidence="1">
    <name type="scientific">Blautia hansenii</name>
    <name type="common">Ruminococcus hansenii</name>
    <dbReference type="NCBI Taxonomy" id="1322"/>
    <lineage>
        <taxon>Bacteria</taxon>
        <taxon>Bacillati</taxon>
        <taxon>Bacillota</taxon>
        <taxon>Clostridia</taxon>
        <taxon>Lachnospirales</taxon>
        <taxon>Lachnospiraceae</taxon>
        <taxon>Blautia</taxon>
    </lineage>
</organism>
<gene>
    <name evidence="1" type="ORF">BHLFYP23_00816</name>
</gene>
<reference evidence="1" key="1">
    <citation type="submission" date="2019-11" db="EMBL/GenBank/DDBJ databases">
        <authorList>
            <person name="Feng L."/>
        </authorList>
    </citation>
    <scope>NUCLEOTIDE SEQUENCE</scope>
    <source>
        <strain evidence="1">BhanseniiLFYP23</strain>
    </source>
</reference>
<name>A0A6N2V1M2_BLAHA</name>